<feature type="compositionally biased region" description="Low complexity" evidence="1">
    <location>
        <begin position="161"/>
        <end position="271"/>
    </location>
</feature>
<proteinExistence type="predicted"/>
<organism evidence="2 3">
    <name type="scientific">Halomarina rubra</name>
    <dbReference type="NCBI Taxonomy" id="2071873"/>
    <lineage>
        <taxon>Archaea</taxon>
        <taxon>Methanobacteriati</taxon>
        <taxon>Methanobacteriota</taxon>
        <taxon>Stenosarchaea group</taxon>
        <taxon>Halobacteria</taxon>
        <taxon>Halobacteriales</taxon>
        <taxon>Natronomonadaceae</taxon>
        <taxon>Halomarina</taxon>
    </lineage>
</organism>
<evidence type="ECO:0000313" key="2">
    <source>
        <dbReference type="EMBL" id="MFD1511944.1"/>
    </source>
</evidence>
<gene>
    <name evidence="2" type="ORF">ACFSBT_01455</name>
</gene>
<dbReference type="AlphaFoldDB" id="A0ABD6AQP8"/>
<feature type="region of interest" description="Disordered" evidence="1">
    <location>
        <begin position="108"/>
        <end position="146"/>
    </location>
</feature>
<dbReference type="RefSeq" id="WP_250871927.1">
    <property type="nucleotide sequence ID" value="NZ_JALXFV010000002.1"/>
</dbReference>
<feature type="compositionally biased region" description="Polar residues" evidence="1">
    <location>
        <begin position="133"/>
        <end position="145"/>
    </location>
</feature>
<comment type="caution">
    <text evidence="2">The sequence shown here is derived from an EMBL/GenBank/DDBJ whole genome shotgun (WGS) entry which is preliminary data.</text>
</comment>
<evidence type="ECO:0000256" key="1">
    <source>
        <dbReference type="SAM" id="MobiDB-lite"/>
    </source>
</evidence>
<dbReference type="Proteomes" id="UP001597187">
    <property type="component" value="Unassembled WGS sequence"/>
</dbReference>
<evidence type="ECO:0000313" key="3">
    <source>
        <dbReference type="Proteomes" id="UP001597187"/>
    </source>
</evidence>
<dbReference type="EMBL" id="JBHUDC010000002">
    <property type="protein sequence ID" value="MFD1511944.1"/>
    <property type="molecule type" value="Genomic_DNA"/>
</dbReference>
<feature type="compositionally biased region" description="Low complexity" evidence="1">
    <location>
        <begin position="278"/>
        <end position="293"/>
    </location>
</feature>
<keyword evidence="3" id="KW-1185">Reference proteome</keyword>
<dbReference type="PANTHER" id="PTHR35383">
    <property type="entry name" value="MUCIN 12EA-RELATED"/>
    <property type="match status" value="1"/>
</dbReference>
<protein>
    <submittedName>
        <fullName evidence="2">Uncharacterized protein</fullName>
    </submittedName>
</protein>
<accession>A0ABD6AQP8</accession>
<dbReference type="PANTHER" id="PTHR35383:SF1">
    <property type="entry name" value="MUCIN 12EA-RELATED"/>
    <property type="match status" value="1"/>
</dbReference>
<feature type="region of interest" description="Disordered" evidence="1">
    <location>
        <begin position="161"/>
        <end position="296"/>
    </location>
</feature>
<name>A0ABD6AQP8_9EURY</name>
<reference evidence="2 3" key="1">
    <citation type="journal article" date="2019" name="Int. J. Syst. Evol. Microbiol.">
        <title>The Global Catalogue of Microorganisms (GCM) 10K type strain sequencing project: providing services to taxonomists for standard genome sequencing and annotation.</title>
        <authorList>
            <consortium name="The Broad Institute Genomics Platform"/>
            <consortium name="The Broad Institute Genome Sequencing Center for Infectious Disease"/>
            <person name="Wu L."/>
            <person name="Ma J."/>
        </authorList>
    </citation>
    <scope>NUCLEOTIDE SEQUENCE [LARGE SCALE GENOMIC DNA]</scope>
    <source>
        <strain evidence="2 3">CGMCC 1.12563</strain>
    </source>
</reference>
<sequence>MITKRAALSIVLAAIMVGSVTAVAAPSILAQDNGNGGQSAEAICSEQGLPPLGKIEGTDDIDESGETVTFDGTTIEFTDQQFKEGGSEMYGFDFQVTSGSNVGFVRIKGGGGNDGPESVNTYDYTPDGVTSGDDLSTTINDNNDQPYEISNVVFCGVNEQTTQEPTTQEPTTQEPTTQEPTTTEPTTTQPTTQEPTTTQPTTQQPTTTKPTTTKPTTTKPTTQEPTTTKPTTTKPTTQEPTTTKPTTQEPTTTKPTTQEPTTQQPKTEQPTEAPPTEAPTEQPTEQPETEAPPSVAFYQVDFVVGEPKPELGPEAGFYSDENRLITFAHGNSEDGLTRTESSTPSSDVGSCLDVAHVGQVEDGQATVTFTVEEDCELTLSLASYEKADGSFDRDEVQRLFDGTTDTYGPGTYTVTVDLPPEETSDASALGATFDGLQPVLALFVSAGLGFALVARRD</sequence>